<dbReference type="EMBL" id="QMQX01000004">
    <property type="protein sequence ID" value="RLE53661.1"/>
    <property type="molecule type" value="Genomic_DNA"/>
</dbReference>
<organism evidence="3 4">
    <name type="scientific">Thermoproteota archaeon</name>
    <dbReference type="NCBI Taxonomy" id="2056631"/>
    <lineage>
        <taxon>Archaea</taxon>
        <taxon>Thermoproteota</taxon>
    </lineage>
</organism>
<dbReference type="InterPro" id="IPR036390">
    <property type="entry name" value="WH_DNA-bd_sf"/>
</dbReference>
<dbReference type="InterPro" id="IPR036388">
    <property type="entry name" value="WH-like_DNA-bd_sf"/>
</dbReference>
<dbReference type="SUPFAM" id="SSF46785">
    <property type="entry name" value="Winged helix' DNA-binding domain"/>
    <property type="match status" value="1"/>
</dbReference>
<evidence type="ECO:0000313" key="3">
    <source>
        <dbReference type="EMBL" id="RLE53661.1"/>
    </source>
</evidence>
<sequence>MSSEDVLEAISHPLRAKILRLLAAKPMGFSELKRELGINSSGKLDFHLKKMEKLIVVNEDGKYTLTREGFAALQAVEAIKKFGWQKRAYILNLAAYVVANVYCAFKAPPFLWLCVILPISTAWIAYYSYLSIVKRKVFKWS</sequence>
<dbReference type="InterPro" id="IPR011991">
    <property type="entry name" value="ArsR-like_HTH"/>
</dbReference>
<comment type="caution">
    <text evidence="3">The sequence shown here is derived from an EMBL/GenBank/DDBJ whole genome shotgun (WGS) entry which is preliminary data.</text>
</comment>
<dbReference type="Proteomes" id="UP000272051">
    <property type="component" value="Unassembled WGS sequence"/>
</dbReference>
<reference evidence="3 4" key="1">
    <citation type="submission" date="2018-06" db="EMBL/GenBank/DDBJ databases">
        <title>Extensive metabolic versatility and redundancy in microbially diverse, dynamic hydrothermal sediments.</title>
        <authorList>
            <person name="Dombrowski N."/>
            <person name="Teske A."/>
            <person name="Baker B.J."/>
        </authorList>
    </citation>
    <scope>NUCLEOTIDE SEQUENCE [LARGE SCALE GENOMIC DNA]</scope>
    <source>
        <strain evidence="3">B34_G17</strain>
    </source>
</reference>
<feature type="domain" description="HTH arsR-type" evidence="2">
    <location>
        <begin position="5"/>
        <end position="81"/>
    </location>
</feature>
<dbReference type="InterPro" id="IPR055771">
    <property type="entry name" value="DUF7347"/>
</dbReference>
<dbReference type="GO" id="GO:0003700">
    <property type="term" value="F:DNA-binding transcription factor activity"/>
    <property type="evidence" value="ECO:0007669"/>
    <property type="project" value="InterPro"/>
</dbReference>
<evidence type="ECO:0000256" key="1">
    <source>
        <dbReference type="SAM" id="Phobius"/>
    </source>
</evidence>
<dbReference type="SMART" id="SM00418">
    <property type="entry name" value="HTH_ARSR"/>
    <property type="match status" value="1"/>
</dbReference>
<feature type="transmembrane region" description="Helical" evidence="1">
    <location>
        <begin position="88"/>
        <end position="104"/>
    </location>
</feature>
<keyword evidence="1" id="KW-0472">Membrane</keyword>
<protein>
    <recommendedName>
        <fullName evidence="2">HTH arsR-type domain-containing protein</fullName>
    </recommendedName>
</protein>
<dbReference type="InterPro" id="IPR001845">
    <property type="entry name" value="HTH_ArsR_DNA-bd_dom"/>
</dbReference>
<dbReference type="CDD" id="cd00090">
    <property type="entry name" value="HTH_ARSR"/>
    <property type="match status" value="1"/>
</dbReference>
<keyword evidence="1" id="KW-1133">Transmembrane helix</keyword>
<evidence type="ECO:0000259" key="2">
    <source>
        <dbReference type="SMART" id="SM00418"/>
    </source>
</evidence>
<accession>A0A497F2U4</accession>
<evidence type="ECO:0000313" key="4">
    <source>
        <dbReference type="Proteomes" id="UP000272051"/>
    </source>
</evidence>
<keyword evidence="1" id="KW-0812">Transmembrane</keyword>
<feature type="transmembrane region" description="Helical" evidence="1">
    <location>
        <begin position="110"/>
        <end position="130"/>
    </location>
</feature>
<gene>
    <name evidence="3" type="ORF">DRJ33_00390</name>
</gene>
<name>A0A497F2U4_9CREN</name>
<dbReference type="Pfam" id="PF24038">
    <property type="entry name" value="DUF7347"/>
    <property type="match status" value="1"/>
</dbReference>
<dbReference type="Gene3D" id="1.10.10.10">
    <property type="entry name" value="Winged helix-like DNA-binding domain superfamily/Winged helix DNA-binding domain"/>
    <property type="match status" value="1"/>
</dbReference>
<proteinExistence type="predicted"/>
<dbReference type="AlphaFoldDB" id="A0A497F2U4"/>